<proteinExistence type="predicted"/>
<reference evidence="1" key="1">
    <citation type="journal article" date="2021" name="Proc. Natl. Acad. Sci. U.S.A.">
        <title>A Catalog of Tens of Thousands of Viruses from Human Metagenomes Reveals Hidden Associations with Chronic Diseases.</title>
        <authorList>
            <person name="Tisza M.J."/>
            <person name="Buck C.B."/>
        </authorList>
    </citation>
    <scope>NUCLEOTIDE SEQUENCE</scope>
    <source>
        <strain evidence="1">Ct8mF2</strain>
    </source>
</reference>
<organism evidence="1">
    <name type="scientific">Podoviridae sp. ct8mF2</name>
    <dbReference type="NCBI Taxonomy" id="2825224"/>
    <lineage>
        <taxon>Viruses</taxon>
        <taxon>Duplodnaviria</taxon>
        <taxon>Heunggongvirae</taxon>
        <taxon>Uroviricota</taxon>
        <taxon>Caudoviricetes</taxon>
    </lineage>
</organism>
<sequence>MNREQRIHEARLLVLAYMQAEDVSKAQEALDKWVEEVKGVDDGNYSDEA</sequence>
<protein>
    <submittedName>
        <fullName evidence="1">Uncharacterized protein</fullName>
    </submittedName>
</protein>
<accession>A0A8S5PKZ3</accession>
<evidence type="ECO:0000313" key="1">
    <source>
        <dbReference type="EMBL" id="DAE07734.1"/>
    </source>
</evidence>
<name>A0A8S5PKZ3_9CAUD</name>
<dbReference type="EMBL" id="BK015454">
    <property type="protein sequence ID" value="DAE07734.1"/>
    <property type="molecule type" value="Genomic_DNA"/>
</dbReference>